<dbReference type="InterPro" id="IPR051051">
    <property type="entry name" value="E3_ubiq-ligase_TRIM/RNF"/>
</dbReference>
<evidence type="ECO:0000256" key="4">
    <source>
        <dbReference type="PROSITE-ProRule" id="PRU00175"/>
    </source>
</evidence>
<dbReference type="InterPro" id="IPR017907">
    <property type="entry name" value="Znf_RING_CS"/>
</dbReference>
<dbReference type="Proteomes" id="UP000694426">
    <property type="component" value="Unplaced"/>
</dbReference>
<dbReference type="AlphaFoldDB" id="A0A8B9C134"/>
<evidence type="ECO:0000313" key="7">
    <source>
        <dbReference type="Proteomes" id="UP000694426"/>
    </source>
</evidence>
<dbReference type="InterPro" id="IPR001841">
    <property type="entry name" value="Znf_RING"/>
</dbReference>
<keyword evidence="7" id="KW-1185">Reference proteome</keyword>
<dbReference type="Ensembl" id="ENSABRT00000018103.1">
    <property type="protein sequence ID" value="ENSABRP00000012620.1"/>
    <property type="gene ID" value="ENSABRG00000011319.1"/>
</dbReference>
<evidence type="ECO:0000313" key="6">
    <source>
        <dbReference type="Ensembl" id="ENSABRP00000012620.1"/>
    </source>
</evidence>
<dbReference type="PANTHER" id="PTHR25465">
    <property type="entry name" value="B-BOX DOMAIN CONTAINING"/>
    <property type="match status" value="1"/>
</dbReference>
<dbReference type="PROSITE" id="PS50089">
    <property type="entry name" value="ZF_RING_2"/>
    <property type="match status" value="1"/>
</dbReference>
<proteinExistence type="predicted"/>
<reference evidence="6" key="1">
    <citation type="submission" date="2025-08" db="UniProtKB">
        <authorList>
            <consortium name="Ensembl"/>
        </authorList>
    </citation>
    <scope>IDENTIFICATION</scope>
</reference>
<protein>
    <recommendedName>
        <fullName evidence="5">RING-type domain-containing protein</fullName>
    </recommendedName>
</protein>
<evidence type="ECO:0000256" key="3">
    <source>
        <dbReference type="ARBA" id="ARBA00022833"/>
    </source>
</evidence>
<sequence>TQGQALRMEDLQIALQEELTCPICLGLYRSPVSLACGHSFCKECIQEALRCCPHSLFSCPLFIATCKWMAVISVCS</sequence>
<keyword evidence="1" id="KW-0479">Metal-binding</keyword>
<dbReference type="InterPro" id="IPR013083">
    <property type="entry name" value="Znf_RING/FYVE/PHD"/>
</dbReference>
<dbReference type="Pfam" id="PF00097">
    <property type="entry name" value="zf-C3HC4"/>
    <property type="match status" value="1"/>
</dbReference>
<reference evidence="6" key="2">
    <citation type="submission" date="2025-09" db="UniProtKB">
        <authorList>
            <consortium name="Ensembl"/>
        </authorList>
    </citation>
    <scope>IDENTIFICATION</scope>
</reference>
<dbReference type="SUPFAM" id="SSF57850">
    <property type="entry name" value="RING/U-box"/>
    <property type="match status" value="1"/>
</dbReference>
<evidence type="ECO:0000256" key="2">
    <source>
        <dbReference type="ARBA" id="ARBA00022771"/>
    </source>
</evidence>
<dbReference type="PANTHER" id="PTHR25465:SF77">
    <property type="entry name" value="E3 UBIQUITIN_ISG15 LIGASE TRIM25"/>
    <property type="match status" value="1"/>
</dbReference>
<feature type="domain" description="RING-type" evidence="5">
    <location>
        <begin position="21"/>
        <end position="61"/>
    </location>
</feature>
<dbReference type="GO" id="GO:0008270">
    <property type="term" value="F:zinc ion binding"/>
    <property type="evidence" value="ECO:0007669"/>
    <property type="project" value="UniProtKB-KW"/>
</dbReference>
<keyword evidence="2 4" id="KW-0863">Zinc-finger</keyword>
<organism evidence="6 7">
    <name type="scientific">Anser brachyrhynchus</name>
    <name type="common">Pink-footed goose</name>
    <dbReference type="NCBI Taxonomy" id="132585"/>
    <lineage>
        <taxon>Eukaryota</taxon>
        <taxon>Metazoa</taxon>
        <taxon>Chordata</taxon>
        <taxon>Craniata</taxon>
        <taxon>Vertebrata</taxon>
        <taxon>Euteleostomi</taxon>
        <taxon>Archelosauria</taxon>
        <taxon>Archosauria</taxon>
        <taxon>Dinosauria</taxon>
        <taxon>Saurischia</taxon>
        <taxon>Theropoda</taxon>
        <taxon>Coelurosauria</taxon>
        <taxon>Aves</taxon>
        <taxon>Neognathae</taxon>
        <taxon>Galloanserae</taxon>
        <taxon>Anseriformes</taxon>
        <taxon>Anatidae</taxon>
        <taxon>Anserinae</taxon>
        <taxon>Anser</taxon>
    </lineage>
</organism>
<dbReference type="PROSITE" id="PS00518">
    <property type="entry name" value="ZF_RING_1"/>
    <property type="match status" value="1"/>
</dbReference>
<keyword evidence="3" id="KW-0862">Zinc</keyword>
<dbReference type="Gene3D" id="3.30.40.10">
    <property type="entry name" value="Zinc/RING finger domain, C3HC4 (zinc finger)"/>
    <property type="match status" value="1"/>
</dbReference>
<dbReference type="GeneTree" id="ENSGT01030000237810"/>
<dbReference type="InterPro" id="IPR018957">
    <property type="entry name" value="Znf_C3HC4_RING-type"/>
</dbReference>
<dbReference type="SMART" id="SM00184">
    <property type="entry name" value="RING"/>
    <property type="match status" value="1"/>
</dbReference>
<accession>A0A8B9C134</accession>
<name>A0A8B9C134_9AVES</name>
<evidence type="ECO:0000259" key="5">
    <source>
        <dbReference type="PROSITE" id="PS50089"/>
    </source>
</evidence>
<evidence type="ECO:0000256" key="1">
    <source>
        <dbReference type="ARBA" id="ARBA00022723"/>
    </source>
</evidence>